<gene>
    <name evidence="8" type="ORF">HZA61_11995</name>
</gene>
<evidence type="ECO:0000313" key="8">
    <source>
        <dbReference type="EMBL" id="MBI5170205.1"/>
    </source>
</evidence>
<evidence type="ECO:0000256" key="5">
    <source>
        <dbReference type="PIRSR" id="PIRSR001227-1"/>
    </source>
</evidence>
<organism evidence="8 9">
    <name type="scientific">Eiseniibacteriota bacterium</name>
    <dbReference type="NCBI Taxonomy" id="2212470"/>
    <lineage>
        <taxon>Bacteria</taxon>
        <taxon>Candidatus Eiseniibacteriota</taxon>
    </lineage>
</organism>
<dbReference type="Pfam" id="PF01804">
    <property type="entry name" value="Penicil_amidase"/>
    <property type="match status" value="1"/>
</dbReference>
<comment type="caution">
    <text evidence="8">The sequence shown here is derived from an EMBL/GenBank/DDBJ whole genome shotgun (WGS) entry which is preliminary data.</text>
</comment>
<comment type="similarity">
    <text evidence="1">Belongs to the peptidase S45 family.</text>
</comment>
<keyword evidence="6" id="KW-0479">Metal-binding</keyword>
<dbReference type="Gene3D" id="2.30.120.10">
    <property type="match status" value="1"/>
</dbReference>
<name>A0A933SEE6_UNCEI</name>
<feature type="active site" description="Nucleophile" evidence="5">
    <location>
        <position position="205"/>
    </location>
</feature>
<dbReference type="PANTHER" id="PTHR34218">
    <property type="entry name" value="PEPTIDASE S45 PENICILLIN AMIDASE"/>
    <property type="match status" value="1"/>
</dbReference>
<feature type="binding site" evidence="6">
    <location>
        <position position="275"/>
    </location>
    <ligand>
        <name>Ca(2+)</name>
        <dbReference type="ChEBI" id="CHEBI:29108"/>
    </ligand>
</feature>
<feature type="chain" id="PRO_5036874356" evidence="7">
    <location>
        <begin position="21"/>
        <end position="732"/>
    </location>
</feature>
<protein>
    <submittedName>
        <fullName evidence="8">Penicillin acylase family protein</fullName>
    </submittedName>
</protein>
<dbReference type="AlphaFoldDB" id="A0A933SEE6"/>
<dbReference type="InterPro" id="IPR002692">
    <property type="entry name" value="S45"/>
</dbReference>
<evidence type="ECO:0000256" key="2">
    <source>
        <dbReference type="ARBA" id="ARBA00022729"/>
    </source>
</evidence>
<dbReference type="InterPro" id="IPR043146">
    <property type="entry name" value="Penicillin_amidase_N_B-knob"/>
</dbReference>
<dbReference type="EMBL" id="JACRIW010000083">
    <property type="protein sequence ID" value="MBI5170205.1"/>
    <property type="molecule type" value="Genomic_DNA"/>
</dbReference>
<dbReference type="GO" id="GO:0017000">
    <property type="term" value="P:antibiotic biosynthetic process"/>
    <property type="evidence" value="ECO:0007669"/>
    <property type="project" value="InterPro"/>
</dbReference>
<keyword evidence="4" id="KW-0865">Zymogen</keyword>
<evidence type="ECO:0000256" key="3">
    <source>
        <dbReference type="ARBA" id="ARBA00022801"/>
    </source>
</evidence>
<evidence type="ECO:0000313" key="9">
    <source>
        <dbReference type="Proteomes" id="UP000696931"/>
    </source>
</evidence>
<dbReference type="Gene3D" id="1.10.439.10">
    <property type="entry name" value="Penicillin Amidohydrolase, domain 1"/>
    <property type="match status" value="1"/>
</dbReference>
<dbReference type="InterPro" id="IPR023343">
    <property type="entry name" value="Penicillin_amidase_dom1"/>
</dbReference>
<evidence type="ECO:0000256" key="1">
    <source>
        <dbReference type="ARBA" id="ARBA00006586"/>
    </source>
</evidence>
<dbReference type="PANTHER" id="PTHR34218:SF3">
    <property type="entry name" value="ACYL-HOMOSERINE LACTONE ACYLASE PVDQ"/>
    <property type="match status" value="1"/>
</dbReference>
<keyword evidence="3" id="KW-0378">Hydrolase</keyword>
<dbReference type="InterPro" id="IPR014395">
    <property type="entry name" value="Pen/GL7ACA/AHL_acylase"/>
</dbReference>
<dbReference type="Gene3D" id="3.60.20.10">
    <property type="entry name" value="Glutamine Phosphoribosylpyrophosphate, subunit 1, domain 1"/>
    <property type="match status" value="1"/>
</dbReference>
<dbReference type="SUPFAM" id="SSF56235">
    <property type="entry name" value="N-terminal nucleophile aminohydrolases (Ntn hydrolases)"/>
    <property type="match status" value="1"/>
</dbReference>
<keyword evidence="6" id="KW-0106">Calcium</keyword>
<feature type="binding site" evidence="6">
    <location>
        <position position="278"/>
    </location>
    <ligand>
        <name>Ca(2+)</name>
        <dbReference type="ChEBI" id="CHEBI:29108"/>
    </ligand>
</feature>
<reference evidence="8" key="1">
    <citation type="submission" date="2020-07" db="EMBL/GenBank/DDBJ databases">
        <title>Huge and variable diversity of episymbiotic CPR bacteria and DPANN archaea in groundwater ecosystems.</title>
        <authorList>
            <person name="He C.Y."/>
            <person name="Keren R."/>
            <person name="Whittaker M."/>
            <person name="Farag I.F."/>
            <person name="Doudna J."/>
            <person name="Cate J.H.D."/>
            <person name="Banfield J.F."/>
        </authorList>
    </citation>
    <scope>NUCLEOTIDE SEQUENCE</scope>
    <source>
        <strain evidence="8">NC_groundwater_1813_Pr3_B-0.1um_71_17</strain>
    </source>
</reference>
<dbReference type="Proteomes" id="UP000696931">
    <property type="component" value="Unassembled WGS sequence"/>
</dbReference>
<keyword evidence="2 7" id="KW-0732">Signal</keyword>
<proteinExistence type="inferred from homology"/>
<dbReference type="GO" id="GO:0046872">
    <property type="term" value="F:metal ion binding"/>
    <property type="evidence" value="ECO:0007669"/>
    <property type="project" value="UniProtKB-KW"/>
</dbReference>
<dbReference type="Gene3D" id="1.10.1400.10">
    <property type="match status" value="1"/>
</dbReference>
<feature type="signal peptide" evidence="7">
    <location>
        <begin position="1"/>
        <end position="20"/>
    </location>
</feature>
<evidence type="ECO:0000256" key="4">
    <source>
        <dbReference type="ARBA" id="ARBA00023145"/>
    </source>
</evidence>
<dbReference type="GO" id="GO:0016811">
    <property type="term" value="F:hydrolase activity, acting on carbon-nitrogen (but not peptide) bonds, in linear amides"/>
    <property type="evidence" value="ECO:0007669"/>
    <property type="project" value="InterPro"/>
</dbReference>
<evidence type="ECO:0000256" key="7">
    <source>
        <dbReference type="SAM" id="SignalP"/>
    </source>
</evidence>
<sequence>MRRAVVVTLVALFVANAANAANALAPTPAELARWQARAARVSITRDTWGVAHVHGRSDADAVFGMEYAQAEDDFARVEWNYVVALGRRAEAEGESAVFADLRQRLFVCDDSLRAQYRRSPASLRALMDAFADGLNFYLYRHPSVTPRVIARFEPWMALSFTEGSIGGNIERVSVPELAAFYGDSALAPRRRRGDGEGALAEPSGSNGFAIAPARTARGHALLWINPHTSYYFRSELQMTSDEGLNAYGAVTWGQFFVYQGFNAHCGWMHTSSGVDNIDEFAETITRRGDAFFQRRGARDVPVRERVVRVRHRSGDTLATRTFRAYFTTHGPVVRRVGDRWIAVSLMNKPIEALTQSYERTKARGLAEFRALMALHANSSNNTVFADDAGRVAYFHSNYIPRRDTTLDWNVPVDGSRSEYDYRGLLRVEESPNAVNPASGWVQNCNDWPWSSAGESSPRREAFPRMVETATEESPRGEHAVRLLAAKRDWTVESLAAAAFDPALPAFERMLPRLLAAYDATAPGAPERARFAAPIDTLRTWDRRWSATSVATTLAVHWGEAIVRAVARDAAAAHVTPITWAVTRATDAQLLGALGAASDTLTSLYGDWRTPWGEVNRFQRLDAAIEPHFDDAKPSLAIPFASGTWGSLASAGSRQWPGTRRRYSTSGNSFLAAVEFGDTLRATAVTAGGASGDPASPHFTDQAERFVAGLLREVWFHPWQLTAHTERKYRPGE</sequence>
<dbReference type="PIRSF" id="PIRSF001227">
    <property type="entry name" value="Pen_acylase"/>
    <property type="match status" value="1"/>
</dbReference>
<accession>A0A933SEE6</accession>
<comment type="cofactor">
    <cofactor evidence="6">
        <name>Ca(2+)</name>
        <dbReference type="ChEBI" id="CHEBI:29108"/>
    </cofactor>
    <text evidence="6">Binds 1 Ca(2+) ion per dimer.</text>
</comment>
<dbReference type="InterPro" id="IPR043147">
    <property type="entry name" value="Penicillin_amidase_A-knob"/>
</dbReference>
<dbReference type="InterPro" id="IPR029055">
    <property type="entry name" value="Ntn_hydrolases_N"/>
</dbReference>
<evidence type="ECO:0000256" key="6">
    <source>
        <dbReference type="PIRSR" id="PIRSR001227-2"/>
    </source>
</evidence>